<feature type="transmembrane region" description="Helical" evidence="1">
    <location>
        <begin position="182"/>
        <end position="200"/>
    </location>
</feature>
<dbReference type="Pfam" id="PF01478">
    <property type="entry name" value="Peptidase_A24"/>
    <property type="match status" value="1"/>
</dbReference>
<dbReference type="AlphaFoldDB" id="A0A7V8VFT3"/>
<dbReference type="Gene3D" id="1.20.120.1220">
    <property type="match status" value="1"/>
</dbReference>
<feature type="transmembrane region" description="Helical" evidence="1">
    <location>
        <begin position="36"/>
        <end position="54"/>
    </location>
</feature>
<dbReference type="Proteomes" id="UP000542342">
    <property type="component" value="Unassembled WGS sequence"/>
</dbReference>
<gene>
    <name evidence="3" type="ORF">H0921_13185</name>
</gene>
<dbReference type="EMBL" id="JACEFB010000010">
    <property type="protein sequence ID" value="MBA2227110.1"/>
    <property type="molecule type" value="Genomic_DNA"/>
</dbReference>
<dbReference type="GO" id="GO:0016020">
    <property type="term" value="C:membrane"/>
    <property type="evidence" value="ECO:0007669"/>
    <property type="project" value="InterPro"/>
</dbReference>
<feature type="transmembrane region" description="Helical" evidence="1">
    <location>
        <begin position="12"/>
        <end position="29"/>
    </location>
</feature>
<accession>A0A7V8VFT3</accession>
<keyword evidence="4" id="KW-1185">Reference proteome</keyword>
<reference evidence="3 4" key="1">
    <citation type="submission" date="2020-07" db="EMBL/GenBank/DDBJ databases">
        <title>Thermogemmata thermophila gen. nov., sp. nov., a novel moderate thermophilic planctomycete from a Kamchatka hot spring.</title>
        <authorList>
            <person name="Elcheninov A.G."/>
            <person name="Podosokorskaya O.A."/>
            <person name="Kovaleva O.L."/>
            <person name="Novikov A."/>
            <person name="Bonch-Osmolovskaya E.A."/>
            <person name="Toshchakov S.V."/>
            <person name="Kublanov I.V."/>
        </authorList>
    </citation>
    <scope>NUCLEOTIDE SEQUENCE [LARGE SCALE GENOMIC DNA]</scope>
    <source>
        <strain evidence="3 4">2918</strain>
    </source>
</reference>
<dbReference type="GO" id="GO:0004190">
    <property type="term" value="F:aspartic-type endopeptidase activity"/>
    <property type="evidence" value="ECO:0007669"/>
    <property type="project" value="InterPro"/>
</dbReference>
<protein>
    <submittedName>
        <fullName evidence="3">Prepilin peptidase</fullName>
    </submittedName>
</protein>
<evidence type="ECO:0000256" key="1">
    <source>
        <dbReference type="SAM" id="Phobius"/>
    </source>
</evidence>
<keyword evidence="1" id="KW-0472">Membrane</keyword>
<evidence type="ECO:0000313" key="3">
    <source>
        <dbReference type="EMBL" id="MBA2227110.1"/>
    </source>
</evidence>
<feature type="transmembrane region" description="Helical" evidence="1">
    <location>
        <begin position="112"/>
        <end position="142"/>
    </location>
</feature>
<organism evidence="3 4">
    <name type="scientific">Thermogemmata fonticola</name>
    <dbReference type="NCBI Taxonomy" id="2755323"/>
    <lineage>
        <taxon>Bacteria</taxon>
        <taxon>Pseudomonadati</taxon>
        <taxon>Planctomycetota</taxon>
        <taxon>Planctomycetia</taxon>
        <taxon>Gemmatales</taxon>
        <taxon>Gemmataceae</taxon>
        <taxon>Thermogemmata</taxon>
    </lineage>
</organism>
<evidence type="ECO:0000259" key="2">
    <source>
        <dbReference type="Pfam" id="PF01478"/>
    </source>
</evidence>
<dbReference type="RefSeq" id="WP_194538887.1">
    <property type="nucleotide sequence ID" value="NZ_JACEFB010000010.1"/>
</dbReference>
<keyword evidence="1" id="KW-1133">Transmembrane helix</keyword>
<feature type="domain" description="Prepilin type IV endopeptidase peptidase" evidence="2">
    <location>
        <begin position="18"/>
        <end position="139"/>
    </location>
</feature>
<dbReference type="InterPro" id="IPR000045">
    <property type="entry name" value="Prepilin_IV_endopep_pep"/>
</dbReference>
<feature type="transmembrane region" description="Helical" evidence="1">
    <location>
        <begin position="74"/>
        <end position="100"/>
    </location>
</feature>
<evidence type="ECO:0000313" key="4">
    <source>
        <dbReference type="Proteomes" id="UP000542342"/>
    </source>
</evidence>
<keyword evidence="1" id="KW-0812">Transmembrane</keyword>
<comment type="caution">
    <text evidence="3">The sequence shown here is derived from an EMBL/GenBank/DDBJ whole genome shotgun (WGS) entry which is preliminary data.</text>
</comment>
<name>A0A7V8VFT3_9BACT</name>
<sequence>MERTFFPNVWFAWVFLGVLFGLTGIAAWTDTKRAKIPNVLTVAMLVLGLIANAVRGGWQGAMGRPLWVWETGTVWLGILDGLTLALVGATVAFVLMFILWVMGTCGGGDVKLMTAIGAWLGLSGFLFVWLATAIVLLVWVFFRVVGSGLSPRRIKATMAKLDADRRAMNEGKALPASRPMRMTYSLPLLISLVAVLLYVYRWELQIVNPRGVSPATPQTGWVAHDEIERKVG</sequence>
<proteinExistence type="predicted"/>